<keyword evidence="2" id="KW-1185">Reference proteome</keyword>
<proteinExistence type="predicted"/>
<accession>A0ACC1M3W9</accession>
<organism evidence="1 2">
    <name type="scientific">Coemansia aciculifera</name>
    <dbReference type="NCBI Taxonomy" id="417176"/>
    <lineage>
        <taxon>Eukaryota</taxon>
        <taxon>Fungi</taxon>
        <taxon>Fungi incertae sedis</taxon>
        <taxon>Zoopagomycota</taxon>
        <taxon>Kickxellomycotina</taxon>
        <taxon>Kickxellomycetes</taxon>
        <taxon>Kickxellales</taxon>
        <taxon>Kickxellaceae</taxon>
        <taxon>Coemansia</taxon>
    </lineage>
</organism>
<dbReference type="Proteomes" id="UP001139981">
    <property type="component" value="Unassembled WGS sequence"/>
</dbReference>
<sequence>KSRWDRSQAAEVIVVPVSSEASPDSETAPKHLDPPTSEPPQRPSAPSERTSDADADHSDSHLMSAEGSTHIVITEATGVETEANSGYFVDTSGMDTSAYANSDYQPSGRQSSADGNHQRLQDKIYVEVESTRGFNVRAKLIGTGGENMKYIQNTTGARVQVRGNGSGCEDSAVDSDPYEPMHLYITATSEDALNQAKGYCSSLVETLHAQFYEFKDVGSRRYEPTSNPRDSRDYDRDRYQSSRYRNDRQYTGRSQQPYYPSRQEYPPQHEYPSQHAYPPAYQQQGYSQQGYLQHGYPQAHRQTAPGGTADAAAYDEYAKYYAQYYQYYGTYPDQSAYHGQAGYSTAQPPAYPASEQYAHDAYTQSQPQHPSAAAANSGDYHNEKSPSGYHNVPPPVDYSNKKV</sequence>
<protein>
    <submittedName>
        <fullName evidence="1">Uncharacterized protein</fullName>
    </submittedName>
</protein>
<name>A0ACC1M3W9_9FUNG</name>
<dbReference type="EMBL" id="JANBVB010000406">
    <property type="protein sequence ID" value="KAJ2894495.1"/>
    <property type="molecule type" value="Genomic_DNA"/>
</dbReference>
<feature type="non-terminal residue" evidence="1">
    <location>
        <position position="1"/>
    </location>
</feature>
<gene>
    <name evidence="1" type="ORF">IWW38_002564</name>
</gene>
<evidence type="ECO:0000313" key="1">
    <source>
        <dbReference type="EMBL" id="KAJ2894495.1"/>
    </source>
</evidence>
<evidence type="ECO:0000313" key="2">
    <source>
        <dbReference type="Proteomes" id="UP001139981"/>
    </source>
</evidence>
<comment type="caution">
    <text evidence="1">The sequence shown here is derived from an EMBL/GenBank/DDBJ whole genome shotgun (WGS) entry which is preliminary data.</text>
</comment>
<reference evidence="1" key="1">
    <citation type="submission" date="2022-07" db="EMBL/GenBank/DDBJ databases">
        <title>Phylogenomic reconstructions and comparative analyses of Kickxellomycotina fungi.</title>
        <authorList>
            <person name="Reynolds N.K."/>
            <person name="Stajich J.E."/>
            <person name="Barry K."/>
            <person name="Grigoriev I.V."/>
            <person name="Crous P."/>
            <person name="Smith M.E."/>
        </authorList>
    </citation>
    <scope>NUCLEOTIDE SEQUENCE</scope>
    <source>
        <strain evidence="1">CBS 190363</strain>
    </source>
</reference>